<dbReference type="Gene3D" id="1.10.470.10">
    <property type="entry name" value="Variant Surface Glycoprotein, subunit A, domain 2"/>
    <property type="match status" value="1"/>
</dbReference>
<proteinExistence type="predicted"/>
<feature type="region of interest" description="Disordered" evidence="1">
    <location>
        <begin position="312"/>
        <end position="332"/>
    </location>
</feature>
<dbReference type="Gene3D" id="3.30.1680.30">
    <property type="match status" value="1"/>
</dbReference>
<organism evidence="2">
    <name type="scientific">Trypanosoma brucei</name>
    <dbReference type="NCBI Taxonomy" id="5691"/>
    <lineage>
        <taxon>Eukaryota</taxon>
        <taxon>Discoba</taxon>
        <taxon>Euglenozoa</taxon>
        <taxon>Kinetoplastea</taxon>
        <taxon>Metakinetoplastina</taxon>
        <taxon>Trypanosomatida</taxon>
        <taxon>Trypanosomatidae</taxon>
        <taxon>Trypanosoma</taxon>
    </lineage>
</organism>
<dbReference type="SUPFAM" id="SSF58087">
    <property type="entry name" value="Variant surface glycoprotein (N-terminal domain)"/>
    <property type="match status" value="1"/>
</dbReference>
<name>M4SVK9_9TRYP</name>
<reference evidence="2" key="2">
    <citation type="journal article" date="2014" name="Mol. Biochem. Parasitol.">
        <title>Capturing the variant surface glycoprotein repertoire (the VSGnome) of Trypanosoma brucei Lister 427.</title>
        <authorList>
            <person name="Cross G.A."/>
            <person name="Kim H.S."/>
            <person name="Wickstead B."/>
        </authorList>
    </citation>
    <scope>NUCLEOTIDE SEQUENCE</scope>
    <source>
        <strain evidence="2">Lister 427</strain>
    </source>
</reference>
<dbReference type="AlphaFoldDB" id="M4SVK9"/>
<dbReference type="Gene3D" id="3.90.150.10">
    <property type="entry name" value="Variant Surface Glycoprotein, subunit A domain 1"/>
    <property type="match status" value="1"/>
</dbReference>
<accession>M4SVK9</accession>
<protein>
    <submittedName>
        <fullName evidence="2">Variant surface glycoprotein 3286</fullName>
    </submittedName>
</protein>
<dbReference type="EMBL" id="KC611895">
    <property type="protein sequence ID" value="AGH59326.1"/>
    <property type="molecule type" value="Genomic_DNA"/>
</dbReference>
<feature type="non-terminal residue" evidence="2">
    <location>
        <position position="1"/>
    </location>
</feature>
<sequence length="364" mass="39024">SAYAAGRIDETATMFVNARDTVASTALCVTTGIANTAMVAGKDNGCKTTDLTQKTPDESDLATATSKFTKSTTIVSTAAQTCKLTQAVATAFGPTSGNFEFIDGLITLQSAGGFANDKYGKAAADVDFLKPLTAGGQETHNYLSGTDDLQHISADTIKAMLNKDTTADTLAHAINAFYRNDPPKTAEELKPIVKKLFKVAATDGEVDFTAELEGDKAAVKPKGSEELEKTMALTSEQLTREEVQALYQKASKKAPDCSKELSDGSEAYKKAEETCNKLTEVSVCNANPIISYNATESEENKKCKFDAKKATENGVPAPQTQTGGTEKKQRNARIRKRMSVKMVANGKAKLARIPVFSSIRNWLR</sequence>
<dbReference type="VEuPathDB" id="TriTrypDB:Tb427_000147900"/>
<reference evidence="2" key="1">
    <citation type="submission" date="2013-02" db="EMBL/GenBank/DDBJ databases">
        <authorList>
            <person name="Cross G.A.M."/>
            <person name="Kim H.-S."/>
            <person name="Wickstead B."/>
        </authorList>
    </citation>
    <scope>NUCLEOTIDE SEQUENCE</scope>
    <source>
        <strain evidence="2">Lister 427</strain>
    </source>
</reference>
<evidence type="ECO:0000313" key="2">
    <source>
        <dbReference type="EMBL" id="AGH59326.1"/>
    </source>
</evidence>
<evidence type="ECO:0000256" key="1">
    <source>
        <dbReference type="SAM" id="MobiDB-lite"/>
    </source>
</evidence>